<name>A0A5S6QH05_TRIMR</name>
<dbReference type="AlphaFoldDB" id="A0A5S6QH05"/>
<organism evidence="1 2">
    <name type="scientific">Trichuris muris</name>
    <name type="common">Mouse whipworm</name>
    <dbReference type="NCBI Taxonomy" id="70415"/>
    <lineage>
        <taxon>Eukaryota</taxon>
        <taxon>Metazoa</taxon>
        <taxon>Ecdysozoa</taxon>
        <taxon>Nematoda</taxon>
        <taxon>Enoplea</taxon>
        <taxon>Dorylaimia</taxon>
        <taxon>Trichinellida</taxon>
        <taxon>Trichuridae</taxon>
        <taxon>Trichuris</taxon>
    </lineage>
</organism>
<accession>A0A5S6QH05</accession>
<dbReference type="WBParaSite" id="TMUE_2000006691.1">
    <property type="protein sequence ID" value="TMUE_2000006691.1"/>
    <property type="gene ID" value="WBGene00293782"/>
</dbReference>
<keyword evidence="1" id="KW-1185">Reference proteome</keyword>
<evidence type="ECO:0000313" key="2">
    <source>
        <dbReference type="WBParaSite" id="TMUE_2000006691.1"/>
    </source>
</evidence>
<evidence type="ECO:0000313" key="1">
    <source>
        <dbReference type="Proteomes" id="UP000046395"/>
    </source>
</evidence>
<reference evidence="2" key="1">
    <citation type="submission" date="2019-12" db="UniProtKB">
        <authorList>
            <consortium name="WormBaseParasite"/>
        </authorList>
    </citation>
    <scope>IDENTIFICATION</scope>
</reference>
<protein>
    <submittedName>
        <fullName evidence="2">Uncharacterized protein</fullName>
    </submittedName>
</protein>
<sequence length="361" mass="41055">MAVNPFQQVSECTQAEPPTQELDILVESLKDDIQDVFTHPTEHTSQREIAKWDENGKIAFARSLHASPLLPAKLHKMYAFEKLVFGFKCPVGNETRIITQFKASAFENCIEKVSGSTCDKKSPIYCNWIGTVENQEPAKMLGAVCYHTRKISLQDELEMAKVDVCNDWKYGETQFHRLAIPEYLSKSKKDILLYSPPTADQFGDRSKPRGMNTVRMPLNPKGKTGIIGKGMLEKLGENVMEIPVIRRKVGKTIEFLVAEQGNAKYTTGPLPMFYANAKQSDKESDRSKLSFEEYFYSLVIPKYKSNCTVEKFLLALQSNKRIFRQCIPHPYTTDNAWVTGNVRMIKTKNEPCFDNVLQFAP</sequence>
<proteinExistence type="predicted"/>
<dbReference type="Proteomes" id="UP000046395">
    <property type="component" value="Unassembled WGS sequence"/>
</dbReference>